<feature type="domain" description="WYL" evidence="2">
    <location>
        <begin position="140"/>
        <end position="211"/>
    </location>
</feature>
<evidence type="ECO:0000259" key="3">
    <source>
        <dbReference type="Pfam" id="PF25583"/>
    </source>
</evidence>
<dbReference type="InterPro" id="IPR051534">
    <property type="entry name" value="CBASS_pafABC_assoc_protein"/>
</dbReference>
<sequence>MNKTDRLFAIVLELQRKKIVRAEDLSTLFETSVRTIYRDIEALSEAGVPVIGAPGTGYSLMEGYFLPPISFTVPEAVSLLIGTDFIEQRFDDDYRVKAQAARGKLEIILPENVRNETSRVRNAMRLLNSDKQAMPSKEKEYLEKIRQAILDKRKIGFQYVKGHANSEGNRHSVRTVAPYGLVLVQGSWMLVAHCELRRDIRHFRLSRMTELIDLEERFKIPAHFNFRDYTPADDRHLLVRLRFNLDIADKVKESNYYYIEDMEEHQDGLDVFIRVRQLDEVLQWVLGWGADVIVLEPESFRKRICEEAKKMLKRY</sequence>
<proteinExistence type="predicted"/>
<dbReference type="InterPro" id="IPR036388">
    <property type="entry name" value="WH-like_DNA-bd_sf"/>
</dbReference>
<keyword evidence="5" id="KW-1185">Reference proteome</keyword>
<comment type="caution">
    <text evidence="4">The sequence shown here is derived from an EMBL/GenBank/DDBJ whole genome shotgun (WGS) entry which is preliminary data.</text>
</comment>
<evidence type="ECO:0000259" key="1">
    <source>
        <dbReference type="Pfam" id="PF08279"/>
    </source>
</evidence>
<organism evidence="4 5">
    <name type="scientific">Lysinibacillus macroides</name>
    <dbReference type="NCBI Taxonomy" id="33935"/>
    <lineage>
        <taxon>Bacteria</taxon>
        <taxon>Bacillati</taxon>
        <taxon>Bacillota</taxon>
        <taxon>Bacilli</taxon>
        <taxon>Bacillales</taxon>
        <taxon>Bacillaceae</taxon>
        <taxon>Lysinibacillus</taxon>
    </lineage>
</organism>
<dbReference type="InterPro" id="IPR057727">
    <property type="entry name" value="WCX_dom"/>
</dbReference>
<dbReference type="Proteomes" id="UP000037977">
    <property type="component" value="Unassembled WGS sequence"/>
</dbReference>
<gene>
    <name evidence="4" type="ORF">ADM90_15315</name>
</gene>
<dbReference type="PIRSF" id="PIRSF016838">
    <property type="entry name" value="PafC"/>
    <property type="match status" value="1"/>
</dbReference>
<dbReference type="EMBL" id="LGCI01000010">
    <property type="protein sequence ID" value="KOY80577.1"/>
    <property type="molecule type" value="Genomic_DNA"/>
</dbReference>
<evidence type="ECO:0000259" key="2">
    <source>
        <dbReference type="Pfam" id="PF13280"/>
    </source>
</evidence>
<dbReference type="PROSITE" id="PS52050">
    <property type="entry name" value="WYL"/>
    <property type="match status" value="1"/>
</dbReference>
<evidence type="ECO:0000313" key="4">
    <source>
        <dbReference type="EMBL" id="KOY80577.1"/>
    </source>
</evidence>
<dbReference type="RefSeq" id="WP_053995819.1">
    <property type="nucleotide sequence ID" value="NZ_CP065643.1"/>
</dbReference>
<dbReference type="STRING" id="33935.ADM90_15315"/>
<dbReference type="Pfam" id="PF08279">
    <property type="entry name" value="HTH_11"/>
    <property type="match status" value="1"/>
</dbReference>
<dbReference type="InterPro" id="IPR013196">
    <property type="entry name" value="HTH_11"/>
</dbReference>
<dbReference type="PATRIC" id="fig|33935.3.peg.1793"/>
<reference evidence="4 5" key="1">
    <citation type="submission" date="2015-07" db="EMBL/GenBank/DDBJ databases">
        <title>Genome sequencing project for genomic taxonomy and phylogenomics of Bacillus-like bacteria.</title>
        <authorList>
            <person name="Liu B."/>
            <person name="Wang J."/>
            <person name="Zhu Y."/>
            <person name="Liu G."/>
            <person name="Chen Q."/>
            <person name="Chen Z."/>
            <person name="Che J."/>
            <person name="Ge C."/>
            <person name="Shi H."/>
            <person name="Pan Z."/>
            <person name="Liu X."/>
        </authorList>
    </citation>
    <scope>NUCLEOTIDE SEQUENCE [LARGE SCALE GENOMIC DNA]</scope>
    <source>
        <strain evidence="4 5">DSM 54</strain>
    </source>
</reference>
<dbReference type="InterPro" id="IPR036390">
    <property type="entry name" value="WH_DNA-bd_sf"/>
</dbReference>
<dbReference type="Gene3D" id="1.10.10.10">
    <property type="entry name" value="Winged helix-like DNA-binding domain superfamily/Winged helix DNA-binding domain"/>
    <property type="match status" value="1"/>
</dbReference>
<dbReference type="Pfam" id="PF25583">
    <property type="entry name" value="WCX"/>
    <property type="match status" value="1"/>
</dbReference>
<feature type="domain" description="WCX" evidence="3">
    <location>
        <begin position="238"/>
        <end position="312"/>
    </location>
</feature>
<protein>
    <submittedName>
        <fullName evidence="4">Transcriptional regulator</fullName>
    </submittedName>
</protein>
<evidence type="ECO:0000313" key="5">
    <source>
        <dbReference type="Proteomes" id="UP000037977"/>
    </source>
</evidence>
<name>A0A0N0UW62_9BACI</name>
<accession>A0A0N0UW62</accession>
<dbReference type="Pfam" id="PF13280">
    <property type="entry name" value="WYL"/>
    <property type="match status" value="1"/>
</dbReference>
<dbReference type="PANTHER" id="PTHR34580">
    <property type="match status" value="1"/>
</dbReference>
<dbReference type="AlphaFoldDB" id="A0A0N0UW62"/>
<feature type="domain" description="Helix-turn-helix type 11" evidence="1">
    <location>
        <begin position="6"/>
        <end position="58"/>
    </location>
</feature>
<dbReference type="SUPFAM" id="SSF46785">
    <property type="entry name" value="Winged helix' DNA-binding domain"/>
    <property type="match status" value="1"/>
</dbReference>
<dbReference type="OrthoDB" id="9767131at2"/>
<dbReference type="InterPro" id="IPR026881">
    <property type="entry name" value="WYL_dom"/>
</dbReference>
<dbReference type="InterPro" id="IPR028349">
    <property type="entry name" value="PafC-like"/>
</dbReference>
<dbReference type="PANTHER" id="PTHR34580:SF1">
    <property type="entry name" value="PROTEIN PAFC"/>
    <property type="match status" value="1"/>
</dbReference>